<organism evidence="4 5">
    <name type="scientific">Endomicrobium trichonymphae</name>
    <dbReference type="NCBI Taxonomy" id="1408204"/>
    <lineage>
        <taxon>Bacteria</taxon>
        <taxon>Pseudomonadati</taxon>
        <taxon>Elusimicrobiota</taxon>
        <taxon>Endomicrobiia</taxon>
        <taxon>Endomicrobiales</taxon>
        <taxon>Endomicrobiaceae</taxon>
        <taxon>Candidatus Endomicrobiellum</taxon>
    </lineage>
</organism>
<dbReference type="Gene3D" id="3.90.550.10">
    <property type="entry name" value="Spore Coat Polysaccharide Biosynthesis Protein SpsA, Chain A"/>
    <property type="match status" value="1"/>
</dbReference>
<proteinExistence type="predicted"/>
<dbReference type="GO" id="GO:0016757">
    <property type="term" value="F:glycosyltransferase activity"/>
    <property type="evidence" value="ECO:0007669"/>
    <property type="project" value="UniProtKB-KW"/>
</dbReference>
<keyword evidence="5" id="KW-1185">Reference proteome</keyword>
<dbReference type="InterPro" id="IPR029044">
    <property type="entry name" value="Nucleotide-diphossugar_trans"/>
</dbReference>
<dbReference type="Proteomes" id="UP000095237">
    <property type="component" value="Unassembled WGS sequence"/>
</dbReference>
<evidence type="ECO:0000313" key="4">
    <source>
        <dbReference type="EMBL" id="OEG71660.1"/>
    </source>
</evidence>
<evidence type="ECO:0000313" key="5">
    <source>
        <dbReference type="Proteomes" id="UP000095237"/>
    </source>
</evidence>
<keyword evidence="1" id="KW-0328">Glycosyltransferase</keyword>
<dbReference type="AlphaFoldDB" id="A0A1E5IMF3"/>
<evidence type="ECO:0000256" key="3">
    <source>
        <dbReference type="ARBA" id="ARBA00022723"/>
    </source>
</evidence>
<protein>
    <submittedName>
        <fullName evidence="4">Uncharacterized protein</fullName>
    </submittedName>
</protein>
<evidence type="ECO:0000256" key="2">
    <source>
        <dbReference type="ARBA" id="ARBA00022679"/>
    </source>
</evidence>
<dbReference type="GO" id="GO:0046872">
    <property type="term" value="F:metal ion binding"/>
    <property type="evidence" value="ECO:0007669"/>
    <property type="project" value="UniProtKB-KW"/>
</dbReference>
<dbReference type="EMBL" id="LNVX01000130">
    <property type="protein sequence ID" value="OEG71660.1"/>
    <property type="molecule type" value="Genomic_DNA"/>
</dbReference>
<dbReference type="InterPro" id="IPR002495">
    <property type="entry name" value="Glyco_trans_8"/>
</dbReference>
<name>A0A1E5IMF3_ENDTX</name>
<dbReference type="InterPro" id="IPR050748">
    <property type="entry name" value="Glycosyltrans_8_dom-fam"/>
</dbReference>
<dbReference type="PANTHER" id="PTHR13778:SF47">
    <property type="entry name" value="LIPOPOLYSACCHARIDE 1,3-GALACTOSYLTRANSFERASE"/>
    <property type="match status" value="1"/>
</dbReference>
<dbReference type="Pfam" id="PF01501">
    <property type="entry name" value="Glyco_transf_8"/>
    <property type="match status" value="1"/>
</dbReference>
<dbReference type="PANTHER" id="PTHR13778">
    <property type="entry name" value="GLYCOSYLTRANSFERASE 8 DOMAIN-CONTAINING PROTEIN"/>
    <property type="match status" value="1"/>
</dbReference>
<evidence type="ECO:0000256" key="1">
    <source>
        <dbReference type="ARBA" id="ARBA00022676"/>
    </source>
</evidence>
<sequence>MKIKKKFVTLKRIQDFEIEFIQANKKDFKNLPAFVSFGSKTASLANYYRLLITEILPNNVEKAIYLNYDIIVNKDISELWNISVDNYLAGCVNLGNNYFNSGVMLLNLYELRNFNFYNKWKKYVEDNLDKIDCYDQSILNTVMGHNVLFLPGKLESVLQKL</sequence>
<comment type="caution">
    <text evidence="4">The sequence shown here is derived from an EMBL/GenBank/DDBJ whole genome shotgun (WGS) entry which is preliminary data.</text>
</comment>
<gene>
    <name evidence="4" type="ORF">ATZ36_13575</name>
</gene>
<dbReference type="SUPFAM" id="SSF53448">
    <property type="entry name" value="Nucleotide-diphospho-sugar transferases"/>
    <property type="match status" value="1"/>
</dbReference>
<accession>A0A1E5IMF3</accession>
<keyword evidence="2" id="KW-0808">Transferase</keyword>
<reference evidence="4 5" key="1">
    <citation type="submission" date="2015-11" db="EMBL/GenBank/DDBJ databases">
        <title>Evidence for parallel genomic evolution in an endosymbiosis of termite gut flagellates.</title>
        <authorList>
            <person name="Zheng H."/>
        </authorList>
    </citation>
    <scope>NUCLEOTIDE SEQUENCE [LARGE SCALE GENOMIC DNA]</scope>
    <source>
        <strain evidence="4 5">CET450</strain>
    </source>
</reference>
<keyword evidence="3" id="KW-0479">Metal-binding</keyword>